<evidence type="ECO:0000259" key="4">
    <source>
        <dbReference type="Pfam" id="PF07859"/>
    </source>
</evidence>
<feature type="domain" description="Alpha/beta hydrolase fold-3" evidence="4">
    <location>
        <begin position="72"/>
        <end position="185"/>
    </location>
</feature>
<dbReference type="PROSITE" id="PS01174">
    <property type="entry name" value="LIPASE_GDXG_SER"/>
    <property type="match status" value="1"/>
</dbReference>
<comment type="similarity">
    <text evidence="1">Belongs to the 'GDXG' lipolytic enzyme family.</text>
</comment>
<dbReference type="InterPro" id="IPR033140">
    <property type="entry name" value="Lipase_GDXG_put_SER_AS"/>
</dbReference>
<evidence type="ECO:0000256" key="3">
    <source>
        <dbReference type="PROSITE-ProRule" id="PRU10038"/>
    </source>
</evidence>
<dbReference type="SUPFAM" id="SSF53474">
    <property type="entry name" value="alpha/beta-Hydrolases"/>
    <property type="match status" value="1"/>
</dbReference>
<sequence>MRIVVKLAKLASFFGFQYEPILIRELLKIIIKPHSIIPENLSSVNIINDELNSIRIRIYSPKTNTDNFFPAMIYFHGGGYVLNSIDTYHSILLKICHEAQIVIITFDYPLAPENKYPIPIEECSKMTNYLLTNLDNYNLNIDFNRIVLAGDSAGANITITVSNQLKEKNECLPKLQILINPPTQFFNMLMPCMIKYSSFEKNMPREKLILWHMGFTNIKEYHSDFLIKNYHTLLVDETLRAKYMTYTDFNLIPEKYKKDLVYYQSYEKIIQIVYPKTMSKDYERLDENFKSCVKNIFNVNISPGLADDIFLSKQPQTFITISEWDTRKDEGLIYAQRLSNNGVKVDIGYYENGFHTSFLNQDKAGCDMINDVISYLKENV</sequence>
<dbReference type="Pfam" id="PF07859">
    <property type="entry name" value="Abhydrolase_3"/>
    <property type="match status" value="2"/>
</dbReference>
<dbReference type="InterPro" id="IPR050300">
    <property type="entry name" value="GDXG_lipolytic_enzyme"/>
</dbReference>
<dbReference type="EMBL" id="CAJNOC010002279">
    <property type="protein sequence ID" value="CAF0923536.1"/>
    <property type="molecule type" value="Genomic_DNA"/>
</dbReference>
<dbReference type="GO" id="GO:0016787">
    <property type="term" value="F:hydrolase activity"/>
    <property type="evidence" value="ECO:0007669"/>
    <property type="project" value="UniProtKB-KW"/>
</dbReference>
<dbReference type="PANTHER" id="PTHR48081">
    <property type="entry name" value="AB HYDROLASE SUPERFAMILY PROTEIN C4A8.06C"/>
    <property type="match status" value="1"/>
</dbReference>
<feature type="domain" description="Alpha/beta hydrolase fold-3" evidence="4">
    <location>
        <begin position="297"/>
        <end position="356"/>
    </location>
</feature>
<comment type="caution">
    <text evidence="5">The sequence shown here is derived from an EMBL/GenBank/DDBJ whole genome shotgun (WGS) entry which is preliminary data.</text>
</comment>
<dbReference type="OrthoDB" id="408631at2759"/>
<organism evidence="5 6">
    <name type="scientific">Brachionus calyciflorus</name>
    <dbReference type="NCBI Taxonomy" id="104777"/>
    <lineage>
        <taxon>Eukaryota</taxon>
        <taxon>Metazoa</taxon>
        <taxon>Spiralia</taxon>
        <taxon>Gnathifera</taxon>
        <taxon>Rotifera</taxon>
        <taxon>Eurotatoria</taxon>
        <taxon>Monogononta</taxon>
        <taxon>Pseudotrocha</taxon>
        <taxon>Ploima</taxon>
        <taxon>Brachionidae</taxon>
        <taxon>Brachionus</taxon>
    </lineage>
</organism>
<dbReference type="InterPro" id="IPR029058">
    <property type="entry name" value="AB_hydrolase_fold"/>
</dbReference>
<feature type="active site" evidence="3">
    <location>
        <position position="152"/>
    </location>
</feature>
<dbReference type="PANTHER" id="PTHR48081:SF8">
    <property type="entry name" value="ALPHA_BETA HYDROLASE FOLD-3 DOMAIN-CONTAINING PROTEIN-RELATED"/>
    <property type="match status" value="1"/>
</dbReference>
<evidence type="ECO:0000313" key="5">
    <source>
        <dbReference type="EMBL" id="CAF0923536.1"/>
    </source>
</evidence>
<name>A0A814B4K2_9BILA</name>
<accession>A0A814B4K2</accession>
<proteinExistence type="inferred from homology"/>
<protein>
    <recommendedName>
        <fullName evidence="4">Alpha/beta hydrolase fold-3 domain-containing protein</fullName>
    </recommendedName>
</protein>
<evidence type="ECO:0000256" key="2">
    <source>
        <dbReference type="ARBA" id="ARBA00022801"/>
    </source>
</evidence>
<dbReference type="AlphaFoldDB" id="A0A814B4K2"/>
<dbReference type="Gene3D" id="3.40.50.1820">
    <property type="entry name" value="alpha/beta hydrolase"/>
    <property type="match status" value="1"/>
</dbReference>
<reference evidence="5" key="1">
    <citation type="submission" date="2021-02" db="EMBL/GenBank/DDBJ databases">
        <authorList>
            <person name="Nowell W R."/>
        </authorList>
    </citation>
    <scope>NUCLEOTIDE SEQUENCE</scope>
    <source>
        <strain evidence="5">Ploen Becks lab</strain>
    </source>
</reference>
<dbReference type="InterPro" id="IPR013094">
    <property type="entry name" value="AB_hydrolase_3"/>
</dbReference>
<evidence type="ECO:0000313" key="6">
    <source>
        <dbReference type="Proteomes" id="UP000663879"/>
    </source>
</evidence>
<dbReference type="Proteomes" id="UP000663879">
    <property type="component" value="Unassembled WGS sequence"/>
</dbReference>
<keyword evidence="2" id="KW-0378">Hydrolase</keyword>
<gene>
    <name evidence="5" type="ORF">OXX778_LOCUS12513</name>
</gene>
<evidence type="ECO:0000256" key="1">
    <source>
        <dbReference type="ARBA" id="ARBA00010515"/>
    </source>
</evidence>
<keyword evidence="6" id="KW-1185">Reference proteome</keyword>